<sequence>MGQFWTVCVFNLDKERVEAGGSKLGEFLPYSCCRELSHRLLPSNILVTPKTATSLSDHYDLTIPHFAPSRDIVRDLLRRIERVMSERLGMYISKYELVLLRSQNTHTPPSPGNRVGLLTLPVELLIVLFQTLTDTFSITALSLTCQLCFPLGRARLVERNKELCLFNATSVGDRLICVGDNSSIGDLPEGIFDDAEKQDLMVWPGDSQPDPQEVGMERLHAFLKVRCEESNLQRRLFDTAFWDKAMETQLIERPFVEQTRLLELLFTEMMYTFENEQIEPHGRDLVLCNTTAGEFVRGDAFSSLYEGADPELITDLQNTYERDISQGGEPFYERRLGFAEILVSHICWSHDYSISMGDPTWSVHRGRWAGHRFAITAVDAKPSLGIGKTWKDVSEEIMEEMKELWIGEFGDEWQEKL</sequence>
<evidence type="ECO:0008006" key="3">
    <source>
        <dbReference type="Google" id="ProtNLM"/>
    </source>
</evidence>
<evidence type="ECO:0000313" key="2">
    <source>
        <dbReference type="Proteomes" id="UP000813824"/>
    </source>
</evidence>
<dbReference type="EMBL" id="JAEVFJ010000012">
    <property type="protein sequence ID" value="KAH8101543.1"/>
    <property type="molecule type" value="Genomic_DNA"/>
</dbReference>
<organism evidence="1 2">
    <name type="scientific">Cristinia sonorae</name>
    <dbReference type="NCBI Taxonomy" id="1940300"/>
    <lineage>
        <taxon>Eukaryota</taxon>
        <taxon>Fungi</taxon>
        <taxon>Dikarya</taxon>
        <taxon>Basidiomycota</taxon>
        <taxon>Agaricomycotina</taxon>
        <taxon>Agaricomycetes</taxon>
        <taxon>Agaricomycetidae</taxon>
        <taxon>Agaricales</taxon>
        <taxon>Pleurotineae</taxon>
        <taxon>Stephanosporaceae</taxon>
        <taxon>Cristinia</taxon>
    </lineage>
</organism>
<dbReference type="AlphaFoldDB" id="A0A8K0UQA9"/>
<dbReference type="OrthoDB" id="2588098at2759"/>
<reference evidence="1" key="1">
    <citation type="journal article" date="2021" name="New Phytol.">
        <title>Evolutionary innovations through gain and loss of genes in the ectomycorrhizal Boletales.</title>
        <authorList>
            <person name="Wu G."/>
            <person name="Miyauchi S."/>
            <person name="Morin E."/>
            <person name="Kuo A."/>
            <person name="Drula E."/>
            <person name="Varga T."/>
            <person name="Kohler A."/>
            <person name="Feng B."/>
            <person name="Cao Y."/>
            <person name="Lipzen A."/>
            <person name="Daum C."/>
            <person name="Hundley H."/>
            <person name="Pangilinan J."/>
            <person name="Johnson J."/>
            <person name="Barry K."/>
            <person name="LaButti K."/>
            <person name="Ng V."/>
            <person name="Ahrendt S."/>
            <person name="Min B."/>
            <person name="Choi I.G."/>
            <person name="Park H."/>
            <person name="Plett J.M."/>
            <person name="Magnuson J."/>
            <person name="Spatafora J.W."/>
            <person name="Nagy L.G."/>
            <person name="Henrissat B."/>
            <person name="Grigoriev I.V."/>
            <person name="Yang Z.L."/>
            <person name="Xu J."/>
            <person name="Martin F.M."/>
        </authorList>
    </citation>
    <scope>NUCLEOTIDE SEQUENCE</scope>
    <source>
        <strain evidence="1">KKN 215</strain>
    </source>
</reference>
<gene>
    <name evidence="1" type="ORF">BXZ70DRAFT_101194</name>
</gene>
<protein>
    <recommendedName>
        <fullName evidence="3">F-box domain-containing protein</fullName>
    </recommendedName>
</protein>
<evidence type="ECO:0000313" key="1">
    <source>
        <dbReference type="EMBL" id="KAH8101543.1"/>
    </source>
</evidence>
<dbReference type="Proteomes" id="UP000813824">
    <property type="component" value="Unassembled WGS sequence"/>
</dbReference>
<comment type="caution">
    <text evidence="1">The sequence shown here is derived from an EMBL/GenBank/DDBJ whole genome shotgun (WGS) entry which is preliminary data.</text>
</comment>
<accession>A0A8K0UQA9</accession>
<keyword evidence="2" id="KW-1185">Reference proteome</keyword>
<proteinExistence type="predicted"/>
<name>A0A8K0UQA9_9AGAR</name>